<dbReference type="SUPFAM" id="SSF52833">
    <property type="entry name" value="Thioredoxin-like"/>
    <property type="match status" value="1"/>
</dbReference>
<evidence type="ECO:0000256" key="3">
    <source>
        <dbReference type="ARBA" id="ARBA00023284"/>
    </source>
</evidence>
<dbReference type="InterPro" id="IPR050553">
    <property type="entry name" value="Thioredoxin_ResA/DsbE_sf"/>
</dbReference>
<protein>
    <submittedName>
        <fullName evidence="5">Thiol-disulfide isomerase/thioredoxin</fullName>
    </submittedName>
    <submittedName>
        <fullName evidence="6">Thiol-disulfide oxidoreductase ResA</fullName>
    </submittedName>
</protein>
<evidence type="ECO:0000256" key="1">
    <source>
        <dbReference type="ARBA" id="ARBA00004196"/>
    </source>
</evidence>
<dbReference type="GO" id="GO:0016853">
    <property type="term" value="F:isomerase activity"/>
    <property type="evidence" value="ECO:0007669"/>
    <property type="project" value="UniProtKB-KW"/>
</dbReference>
<keyword evidence="8" id="KW-1185">Reference proteome</keyword>
<dbReference type="InterPro" id="IPR017937">
    <property type="entry name" value="Thioredoxin_CS"/>
</dbReference>
<dbReference type="Proteomes" id="UP000315577">
    <property type="component" value="Unassembled WGS sequence"/>
</dbReference>
<dbReference type="Proteomes" id="UP000295536">
    <property type="component" value="Unassembled WGS sequence"/>
</dbReference>
<dbReference type="PROSITE" id="PS51318">
    <property type="entry name" value="TAT"/>
    <property type="match status" value="1"/>
</dbReference>
<dbReference type="Pfam" id="PF08534">
    <property type="entry name" value="Redoxin"/>
    <property type="match status" value="1"/>
</dbReference>
<keyword evidence="2" id="KW-0201">Cytochrome c-type biogenesis</keyword>
<comment type="subcellular location">
    <subcellularLocation>
        <location evidence="1">Cell envelope</location>
    </subcellularLocation>
</comment>
<keyword evidence="3" id="KW-0676">Redox-active center</keyword>
<dbReference type="RefSeq" id="WP_132962768.1">
    <property type="nucleotide sequence ID" value="NZ_SMAH01000009.1"/>
</dbReference>
<dbReference type="InterPro" id="IPR006311">
    <property type="entry name" value="TAT_signal"/>
</dbReference>
<evidence type="ECO:0000313" key="6">
    <source>
        <dbReference type="EMBL" id="TSE22147.1"/>
    </source>
</evidence>
<dbReference type="EMBL" id="SMAH01000009">
    <property type="protein sequence ID" value="TCS97460.1"/>
    <property type="molecule type" value="Genomic_DNA"/>
</dbReference>
<evidence type="ECO:0000313" key="8">
    <source>
        <dbReference type="Proteomes" id="UP000315577"/>
    </source>
</evidence>
<dbReference type="Gene3D" id="3.40.30.10">
    <property type="entry name" value="Glutaredoxin"/>
    <property type="match status" value="1"/>
</dbReference>
<dbReference type="GO" id="GO:0015036">
    <property type="term" value="F:disulfide oxidoreductase activity"/>
    <property type="evidence" value="ECO:0007669"/>
    <property type="project" value="UniProtKB-ARBA"/>
</dbReference>
<evidence type="ECO:0000313" key="7">
    <source>
        <dbReference type="Proteomes" id="UP000295536"/>
    </source>
</evidence>
<dbReference type="InterPro" id="IPR013740">
    <property type="entry name" value="Redoxin"/>
</dbReference>
<dbReference type="PROSITE" id="PS51352">
    <property type="entry name" value="THIOREDOXIN_2"/>
    <property type="match status" value="1"/>
</dbReference>
<evidence type="ECO:0000259" key="4">
    <source>
        <dbReference type="PROSITE" id="PS51352"/>
    </source>
</evidence>
<reference evidence="6 8" key="2">
    <citation type="submission" date="2019-07" db="EMBL/GenBank/DDBJ databases">
        <title>Tepidimonas ignava SPS-1037 draft genome.</title>
        <authorList>
            <person name="Da Costa M.S."/>
            <person name="Froufe H.J.C."/>
            <person name="Egas C."/>
            <person name="Albuquerque L."/>
        </authorList>
    </citation>
    <scope>NUCLEOTIDE SEQUENCE [LARGE SCALE GENOMIC DNA]</scope>
    <source>
        <strain evidence="6 8">SPS-1037</strain>
    </source>
</reference>
<dbReference type="PROSITE" id="PS00194">
    <property type="entry name" value="THIOREDOXIN_1"/>
    <property type="match status" value="1"/>
</dbReference>
<dbReference type="CDD" id="cd02966">
    <property type="entry name" value="TlpA_like_family"/>
    <property type="match status" value="1"/>
</dbReference>
<dbReference type="OrthoDB" id="9811352at2"/>
<reference evidence="5 7" key="1">
    <citation type="submission" date="2019-03" db="EMBL/GenBank/DDBJ databases">
        <title>Genomic Encyclopedia of Type Strains, Phase IV (KMG-IV): sequencing the most valuable type-strain genomes for metagenomic binning, comparative biology and taxonomic classification.</title>
        <authorList>
            <person name="Goeker M."/>
        </authorList>
    </citation>
    <scope>NUCLEOTIDE SEQUENCE [LARGE SCALE GENOMIC DNA]</scope>
    <source>
        <strain evidence="5 7">DSM 12034</strain>
    </source>
</reference>
<evidence type="ECO:0000313" key="5">
    <source>
        <dbReference type="EMBL" id="TCS97460.1"/>
    </source>
</evidence>
<dbReference type="PANTHER" id="PTHR42852">
    <property type="entry name" value="THIOL:DISULFIDE INTERCHANGE PROTEIN DSBE"/>
    <property type="match status" value="1"/>
</dbReference>
<dbReference type="InterPro" id="IPR013766">
    <property type="entry name" value="Thioredoxin_domain"/>
</dbReference>
<dbReference type="InterPro" id="IPR036249">
    <property type="entry name" value="Thioredoxin-like_sf"/>
</dbReference>
<keyword evidence="5" id="KW-0413">Isomerase</keyword>
<dbReference type="GO" id="GO:0017004">
    <property type="term" value="P:cytochrome complex assembly"/>
    <property type="evidence" value="ECO:0007669"/>
    <property type="project" value="UniProtKB-KW"/>
</dbReference>
<dbReference type="EMBL" id="VJNC01000007">
    <property type="protein sequence ID" value="TSE22147.1"/>
    <property type="molecule type" value="Genomic_DNA"/>
</dbReference>
<gene>
    <name evidence="6" type="primary">resA_2</name>
    <name evidence="5" type="ORF">EDC36_10961</name>
    <name evidence="6" type="ORF">Tigna_01315</name>
</gene>
<name>A0A4R3LDK1_9BURK</name>
<comment type="caution">
    <text evidence="5">The sequence shown here is derived from an EMBL/GenBank/DDBJ whole genome shotgun (WGS) entry which is preliminary data.</text>
</comment>
<sequence length="177" mass="18685">MSGTRRGWMVGVGALAALAGAGVAAWRLRLEPAADAAAAAFWAGRWPTPAGDEVRAEALRGGPLLLNFWATWCPPCVEELPLLQRFYDERRASGWRVLALAIDQPSSVRTFLQRMPLTLPVGLAGLGGTELAKQLGNATGALPFSVVFDAAGRVHARKLGQVKADDLQAWVAALGSG</sequence>
<evidence type="ECO:0000256" key="2">
    <source>
        <dbReference type="ARBA" id="ARBA00022748"/>
    </source>
</evidence>
<feature type="domain" description="Thioredoxin" evidence="4">
    <location>
        <begin position="32"/>
        <end position="176"/>
    </location>
</feature>
<organism evidence="5 7">
    <name type="scientific">Tepidimonas ignava</name>
    <dbReference type="NCBI Taxonomy" id="114249"/>
    <lineage>
        <taxon>Bacteria</taxon>
        <taxon>Pseudomonadati</taxon>
        <taxon>Pseudomonadota</taxon>
        <taxon>Betaproteobacteria</taxon>
        <taxon>Burkholderiales</taxon>
        <taxon>Tepidimonas</taxon>
    </lineage>
</organism>
<accession>A0A4R3LDK1</accession>
<dbReference type="PANTHER" id="PTHR42852:SF13">
    <property type="entry name" value="PROTEIN DIPZ"/>
    <property type="match status" value="1"/>
</dbReference>
<proteinExistence type="predicted"/>
<dbReference type="AlphaFoldDB" id="A0A4R3LDK1"/>
<dbReference type="GO" id="GO:0030313">
    <property type="term" value="C:cell envelope"/>
    <property type="evidence" value="ECO:0007669"/>
    <property type="project" value="UniProtKB-SubCell"/>
</dbReference>